<reference evidence="3 4" key="1">
    <citation type="submission" date="2016-10" db="EMBL/GenBank/DDBJ databases">
        <authorList>
            <person name="Varghese N."/>
            <person name="Submissions S."/>
        </authorList>
    </citation>
    <scope>NUCLEOTIDE SEQUENCE [LARGE SCALE GENOMIC DNA]</scope>
    <source>
        <strain evidence="3 4">S7-754</strain>
    </source>
</reference>
<dbReference type="InterPro" id="IPR041649">
    <property type="entry name" value="NepR"/>
</dbReference>
<keyword evidence="4" id="KW-1185">Reference proteome</keyword>
<gene>
    <name evidence="3" type="ORF">SAMN05216557_102532</name>
</gene>
<proteinExistence type="predicted"/>
<evidence type="ECO:0000313" key="4">
    <source>
        <dbReference type="Proteomes" id="UP000323502"/>
    </source>
</evidence>
<name>A0A1G7J848_9SPHN</name>
<evidence type="ECO:0000256" key="1">
    <source>
        <dbReference type="SAM" id="MobiDB-lite"/>
    </source>
</evidence>
<evidence type="ECO:0000259" key="2">
    <source>
        <dbReference type="Pfam" id="PF18557"/>
    </source>
</evidence>
<sequence>MSLGTETKKTTPSSKPGQPGDSGQQGADKDRDMGGALRSVYQKAVDEKIPDEMLDLLSKLD</sequence>
<organism evidence="3 4">
    <name type="scientific">Sphingomonas carotinifaciens</name>
    <dbReference type="NCBI Taxonomy" id="1166323"/>
    <lineage>
        <taxon>Bacteria</taxon>
        <taxon>Pseudomonadati</taxon>
        <taxon>Pseudomonadota</taxon>
        <taxon>Alphaproteobacteria</taxon>
        <taxon>Sphingomonadales</taxon>
        <taxon>Sphingomonadaceae</taxon>
        <taxon>Sphingomonas</taxon>
    </lineage>
</organism>
<feature type="region of interest" description="Disordered" evidence="1">
    <location>
        <begin position="1"/>
        <end position="47"/>
    </location>
</feature>
<protein>
    <recommendedName>
        <fullName evidence="2">Anti-sigma factor NepR domain-containing protein</fullName>
    </recommendedName>
</protein>
<evidence type="ECO:0000313" key="3">
    <source>
        <dbReference type="EMBL" id="SDF21081.1"/>
    </source>
</evidence>
<dbReference type="Proteomes" id="UP000323502">
    <property type="component" value="Unassembled WGS sequence"/>
</dbReference>
<feature type="domain" description="Anti-sigma factor NepR" evidence="2">
    <location>
        <begin position="36"/>
        <end position="61"/>
    </location>
</feature>
<dbReference type="Pfam" id="PF18557">
    <property type="entry name" value="NepR"/>
    <property type="match status" value="1"/>
</dbReference>
<dbReference type="EMBL" id="FNBI01000002">
    <property type="protein sequence ID" value="SDF21081.1"/>
    <property type="molecule type" value="Genomic_DNA"/>
</dbReference>
<accession>A0A1G7J848</accession>
<dbReference type="AlphaFoldDB" id="A0A1G7J848"/>